<dbReference type="GO" id="GO:0016226">
    <property type="term" value="P:iron-sulfur cluster assembly"/>
    <property type="evidence" value="ECO:0007669"/>
    <property type="project" value="TreeGrafter"/>
</dbReference>
<dbReference type="AlphaFoldDB" id="A0A8S1W0B5"/>
<dbReference type="Pfam" id="PF00400">
    <property type="entry name" value="WD40"/>
    <property type="match status" value="1"/>
</dbReference>
<dbReference type="InterPro" id="IPR001680">
    <property type="entry name" value="WD40_rpt"/>
</dbReference>
<accession>A0A8S1W0B5</accession>
<keyword evidence="1" id="KW-0853">WD repeat</keyword>
<dbReference type="OMA" id="CENVISI"/>
<keyword evidence="3" id="KW-1185">Reference proteome</keyword>
<sequence>MIEQKSELHCSGNHSNAEIIMVSYDPALKKNQRLLCQKCLDSLQVSTKVEGFNKTLSTIRDNYQSRVNSQQFLIERSIKFIEPLQQEIQSIRDMFLNSLDAIIKFTADWKMELQQISKQPMVLSFFAGLESLVYRQQDNMQQVILDQINKLNQTYSKSIINQLSIIKEDPFKEIELKLNNFEKMLNNEFLHSDFDDQINNNKTPISINLKEIKSVESEKGISHIIFDKTGSMMITIKEGKIGVWNFANGNLEQQASWVVHKSQIKCAVLPCNQNPCILTAADMTIKISQRINEIYWKSDFESQKLDNCIGCMIINRNEDYLFISCENVISIWRLNYTQKKWLTFQYSLKQHKWAINAMSINKSENKLVSCSKNKQLIIWGLNRNNQWEYKYDVKQSILDIGNALCFLKDSQFILVSGELDAQDNVYVYEEQNEQFQEVLKKTLKLPKIKEDSSISPIVYIDQQKNILLISQKNNLYLILEKSDGSCVIS</sequence>
<comment type="caution">
    <text evidence="2">The sequence shown here is derived from an EMBL/GenBank/DDBJ whole genome shotgun (WGS) entry which is preliminary data.</text>
</comment>
<dbReference type="EMBL" id="CAJJDP010000078">
    <property type="protein sequence ID" value="CAD8182521.1"/>
    <property type="molecule type" value="Genomic_DNA"/>
</dbReference>
<protein>
    <submittedName>
        <fullName evidence="2">Uncharacterized protein</fullName>
    </submittedName>
</protein>
<gene>
    <name evidence="2" type="ORF">POCTA_138.1.T0790058</name>
</gene>
<proteinExistence type="predicted"/>
<dbReference type="PANTHER" id="PTHR19920">
    <property type="entry name" value="WD40 PROTEIN CIAO1"/>
    <property type="match status" value="1"/>
</dbReference>
<organism evidence="2 3">
    <name type="scientific">Paramecium octaurelia</name>
    <dbReference type="NCBI Taxonomy" id="43137"/>
    <lineage>
        <taxon>Eukaryota</taxon>
        <taxon>Sar</taxon>
        <taxon>Alveolata</taxon>
        <taxon>Ciliophora</taxon>
        <taxon>Intramacronucleata</taxon>
        <taxon>Oligohymenophorea</taxon>
        <taxon>Peniculida</taxon>
        <taxon>Parameciidae</taxon>
        <taxon>Paramecium</taxon>
    </lineage>
</organism>
<name>A0A8S1W0B5_PAROT</name>
<dbReference type="OrthoDB" id="290798at2759"/>
<feature type="repeat" description="WD" evidence="1">
    <location>
        <begin position="348"/>
        <end position="389"/>
    </location>
</feature>
<dbReference type="PANTHER" id="PTHR19920:SF0">
    <property type="entry name" value="CYTOSOLIC IRON-SULFUR PROTEIN ASSEMBLY PROTEIN CIAO1-RELATED"/>
    <property type="match status" value="1"/>
</dbReference>
<dbReference type="GO" id="GO:0097361">
    <property type="term" value="C:cytosolic [4Fe-4S] assembly targeting complex"/>
    <property type="evidence" value="ECO:0007669"/>
    <property type="project" value="TreeGrafter"/>
</dbReference>
<evidence type="ECO:0000313" key="2">
    <source>
        <dbReference type="EMBL" id="CAD8182521.1"/>
    </source>
</evidence>
<evidence type="ECO:0000256" key="1">
    <source>
        <dbReference type="PROSITE-ProRule" id="PRU00221"/>
    </source>
</evidence>
<reference evidence="2" key="1">
    <citation type="submission" date="2021-01" db="EMBL/GenBank/DDBJ databases">
        <authorList>
            <consortium name="Genoscope - CEA"/>
            <person name="William W."/>
        </authorList>
    </citation>
    <scope>NUCLEOTIDE SEQUENCE</scope>
</reference>
<evidence type="ECO:0000313" key="3">
    <source>
        <dbReference type="Proteomes" id="UP000683925"/>
    </source>
</evidence>
<dbReference type="SMART" id="SM00320">
    <property type="entry name" value="WD40"/>
    <property type="match status" value="3"/>
</dbReference>
<dbReference type="PROSITE" id="PS50082">
    <property type="entry name" value="WD_REPEATS_2"/>
    <property type="match status" value="1"/>
</dbReference>
<dbReference type="Proteomes" id="UP000683925">
    <property type="component" value="Unassembled WGS sequence"/>
</dbReference>